<reference evidence="1 2" key="1">
    <citation type="journal article" date="2022" name="bioRxiv">
        <title>An ancient truncated duplication of the anti-Mullerian hormone receptor type 2 gene is a potential conserved master sex determinant in the Pangasiidae catfish family.</title>
        <authorList>
            <person name="Wen M."/>
            <person name="Pan Q."/>
            <person name="Jouanno E."/>
            <person name="Montfort J."/>
            <person name="Zahm M."/>
            <person name="Cabau C."/>
            <person name="Klopp C."/>
            <person name="Iampietro C."/>
            <person name="Roques C."/>
            <person name="Bouchez O."/>
            <person name="Castinel A."/>
            <person name="Donnadieu C."/>
            <person name="Parrinello H."/>
            <person name="Poncet C."/>
            <person name="Belmonte E."/>
            <person name="Gautier V."/>
            <person name="Avarre J.-C."/>
            <person name="Dugue R."/>
            <person name="Gustiano R."/>
            <person name="Ha T.T.T."/>
            <person name="Campet M."/>
            <person name="Sriphairoj K."/>
            <person name="Ribolli J."/>
            <person name="de Almeida F.L."/>
            <person name="Desvignes T."/>
            <person name="Postlethwait J.H."/>
            <person name="Bucao C.F."/>
            <person name="Robinson-Rechavi M."/>
            <person name="Bobe J."/>
            <person name="Herpin A."/>
            <person name="Guiguen Y."/>
        </authorList>
    </citation>
    <scope>NUCLEOTIDE SEQUENCE [LARGE SCALE GENOMIC DNA]</scope>
    <source>
        <strain evidence="1">YG-Dec2019</strain>
    </source>
</reference>
<name>A0ACC5XE59_PANGG</name>
<protein>
    <submittedName>
        <fullName evidence="1">Uncharacterized protein</fullName>
    </submittedName>
</protein>
<organism evidence="1 2">
    <name type="scientific">Pangasianodon gigas</name>
    <name type="common">Mekong giant catfish</name>
    <name type="synonym">Pangasius gigas</name>
    <dbReference type="NCBI Taxonomy" id="30993"/>
    <lineage>
        <taxon>Eukaryota</taxon>
        <taxon>Metazoa</taxon>
        <taxon>Chordata</taxon>
        <taxon>Craniata</taxon>
        <taxon>Vertebrata</taxon>
        <taxon>Euteleostomi</taxon>
        <taxon>Actinopterygii</taxon>
        <taxon>Neopterygii</taxon>
        <taxon>Teleostei</taxon>
        <taxon>Ostariophysi</taxon>
        <taxon>Siluriformes</taxon>
        <taxon>Pangasiidae</taxon>
        <taxon>Pangasianodon</taxon>
    </lineage>
</organism>
<sequence>MVCCRSKSGACSPHQDERGNFLYLRKGKPCTVGFCDVKGKCMKQVQDVIERLWDFIEKLNINTFGKFLADNIVGSVVVFSLLFWIPLSILVHCLDKKLDQQYELNTRSLFYPSNAELLSSLDSASVRIFKPHSSSAHSAVPRFQSSTPPAPLTAGSLTTPASGMLASTEPPRMDTIQEDPSNDSRQDEQVLGEDFTTHTNAARSFADLTDAVENDLERSFKMKTHGHSIRKETEC</sequence>
<comment type="caution">
    <text evidence="1">The sequence shown here is derived from an EMBL/GenBank/DDBJ whole genome shotgun (WGS) entry which is preliminary data.</text>
</comment>
<dbReference type="EMBL" id="CM040472">
    <property type="protein sequence ID" value="MCI4389517.1"/>
    <property type="molecule type" value="Genomic_DNA"/>
</dbReference>
<keyword evidence="2" id="KW-1185">Reference proteome</keyword>
<dbReference type="Proteomes" id="UP000829447">
    <property type="component" value="Linkage Group LG19"/>
</dbReference>
<gene>
    <name evidence="1" type="ORF">PGIGA_G00099030</name>
</gene>
<accession>A0ACC5XE59</accession>
<evidence type="ECO:0000313" key="2">
    <source>
        <dbReference type="Proteomes" id="UP000829447"/>
    </source>
</evidence>
<proteinExistence type="predicted"/>
<evidence type="ECO:0000313" key="1">
    <source>
        <dbReference type="EMBL" id="MCI4389517.1"/>
    </source>
</evidence>